<evidence type="ECO:0000313" key="3">
    <source>
        <dbReference type="Proteomes" id="UP000226079"/>
    </source>
</evidence>
<sequence>MTASRTGHFRTPWRLALIAVCTFALVLMPAAVTPAQALNLLDKLCEGYSSCMSQGLGDGGYSSANRSSYWRMSPGPNSPNYVAFREIQNGAPADLSYGLGEANGWGTVAAAHGVVVDSTPAVGAVAWFVGSATFGNTGHVAYVEAIDGKKVTVSEGNWDGSFDWRQYYVSDVSGFIHFADVAGSSPFGALEEVSSKTPGVIHVKGWAADPDAPSGPLTVHIHANGQIIGIIANTYRPDLPKALGAGYGNYLGYEADLQFQRTGDVTVCAFAINLGLGSSNTRLGRQTVQVVSPQAFGSLDVATDLGGHRVRVAGWAADANLPAGPLKVSLVANATAVGKVTANVYRPELRKAIGTQYGDHLGFDSVITVPTSGTTRICAYAVNVGPGWSDSALGCKTITISHKLSGPVPTISGTAKAGKRLTCKPGTWAPSGVRLGYQWLRDGKPITGAKEATYKLTKTSVGKRISVKVTGHKASYSDVTRTSAKTGKVKR</sequence>
<accession>A0A2A9CN66</accession>
<dbReference type="SUPFAM" id="SSF54001">
    <property type="entry name" value="Cysteine proteinases"/>
    <property type="match status" value="1"/>
</dbReference>
<dbReference type="PROSITE" id="PS50911">
    <property type="entry name" value="CHAP"/>
    <property type="match status" value="1"/>
</dbReference>
<protein>
    <submittedName>
        <fullName evidence="2">CHAP domain-containing protein</fullName>
    </submittedName>
</protein>
<evidence type="ECO:0000259" key="1">
    <source>
        <dbReference type="PROSITE" id="PS50911"/>
    </source>
</evidence>
<comment type="caution">
    <text evidence="2">The sequence shown here is derived from an EMBL/GenBank/DDBJ whole genome shotgun (WGS) entry which is preliminary data.</text>
</comment>
<reference evidence="2 3" key="1">
    <citation type="submission" date="2017-10" db="EMBL/GenBank/DDBJ databases">
        <title>Sequencing the genomes of 1000 actinobacteria strains.</title>
        <authorList>
            <person name="Klenk H.-P."/>
        </authorList>
    </citation>
    <scope>NUCLEOTIDE SEQUENCE [LARGE SCALE GENOMIC DNA]</scope>
    <source>
        <strain evidence="2 3">DSM 15597</strain>
    </source>
</reference>
<dbReference type="Pfam" id="PF05257">
    <property type="entry name" value="CHAP"/>
    <property type="match status" value="1"/>
</dbReference>
<dbReference type="Gene3D" id="3.90.1720.10">
    <property type="entry name" value="endopeptidase domain like (from Nostoc punctiforme)"/>
    <property type="match status" value="1"/>
</dbReference>
<dbReference type="OrthoDB" id="614750at2"/>
<organism evidence="2 3">
    <name type="scientific">Propionicimonas paludicola</name>
    <dbReference type="NCBI Taxonomy" id="185243"/>
    <lineage>
        <taxon>Bacteria</taxon>
        <taxon>Bacillati</taxon>
        <taxon>Actinomycetota</taxon>
        <taxon>Actinomycetes</taxon>
        <taxon>Propionibacteriales</taxon>
        <taxon>Nocardioidaceae</taxon>
        <taxon>Propionicimonas</taxon>
    </lineage>
</organism>
<proteinExistence type="predicted"/>
<name>A0A2A9CN66_9ACTN</name>
<dbReference type="Proteomes" id="UP000226079">
    <property type="component" value="Unassembled WGS sequence"/>
</dbReference>
<evidence type="ECO:0000313" key="2">
    <source>
        <dbReference type="EMBL" id="PFG15631.1"/>
    </source>
</evidence>
<dbReference type="InterPro" id="IPR038765">
    <property type="entry name" value="Papain-like_cys_pep_sf"/>
</dbReference>
<dbReference type="InterPro" id="IPR007921">
    <property type="entry name" value="CHAP_dom"/>
</dbReference>
<gene>
    <name evidence="2" type="ORF">ATK74_0151</name>
</gene>
<feature type="domain" description="Peptidase C51" evidence="1">
    <location>
        <begin position="53"/>
        <end position="177"/>
    </location>
</feature>
<dbReference type="EMBL" id="PDJC01000001">
    <property type="protein sequence ID" value="PFG15631.1"/>
    <property type="molecule type" value="Genomic_DNA"/>
</dbReference>
<dbReference type="AlphaFoldDB" id="A0A2A9CN66"/>
<keyword evidence="3" id="KW-1185">Reference proteome</keyword>
<dbReference type="Gene3D" id="2.60.40.2700">
    <property type="match status" value="1"/>
</dbReference>